<sequence>MRKLLYTAISLALVSIAQACASSVSEEREDLSESVAYDIVILNGRVVDPESGLDAIRNVGITGDQISVVTDESIQGSYTVDARGKVVAPGFIDYHAHGQSILSGRTQAFDGVTTALELEAGMLPISDYYDRLAKEGRPINYGASVSWASARIAEKTGAKPVADFSFFQNSLKENSWQEELADDQELAGIISRVEEGLDQGGLGIGFLLGYAPATGRKEYNFVNRVAAEHGVSTYTHARYLSTIEPQSSFEGFEEMIAVSAATGAHMHICHLNSISLRDIDDIVDLIDGAIAQGVNITVEAYPYGAGATSIGAALFRGPRWQQRLGGVKKTDFVSVKGPLDEEAFDELQADAPGTPVIVHFMNPEANPADQAVIDTSVLYPGGLIASDGGDWLAPTGKPYDGNTWPVPPEALNHPRSAGTFSRFLRQYVRERQAISLIDAVAKMSYLPAKYMEPSVPAMARKGRIQAGADADVVVFDLATVSDKATYLDPAHLSEGFEYVFVAGTPLIAEGKLDTNVLPGRPVRRPIKGESVGVAQN</sequence>
<dbReference type="NCBIfam" id="NF006560">
    <property type="entry name" value="PRK09061.1"/>
    <property type="match status" value="1"/>
</dbReference>
<dbReference type="AlphaFoldDB" id="A0A062U6K6"/>
<dbReference type="Pfam" id="PF07969">
    <property type="entry name" value="Amidohydro_3"/>
    <property type="match status" value="1"/>
</dbReference>
<evidence type="ECO:0000313" key="4">
    <source>
        <dbReference type="Proteomes" id="UP000027037"/>
    </source>
</evidence>
<accession>A0A062U6K6</accession>
<dbReference type="Gene3D" id="2.30.40.10">
    <property type="entry name" value="Urease, subunit C, domain 1"/>
    <property type="match status" value="1"/>
</dbReference>
<feature type="chain" id="PRO_5001618927" description="Amidohydrolase 3 domain-containing protein" evidence="1">
    <location>
        <begin position="20"/>
        <end position="536"/>
    </location>
</feature>
<dbReference type="GO" id="GO:0005829">
    <property type="term" value="C:cytosol"/>
    <property type="evidence" value="ECO:0007669"/>
    <property type="project" value="TreeGrafter"/>
</dbReference>
<dbReference type="eggNOG" id="COG3653">
    <property type="taxonomic scope" value="Bacteria"/>
</dbReference>
<dbReference type="STRING" id="1280946.HY29_03945"/>
<name>A0A062U6K6_9PROT</name>
<evidence type="ECO:0000313" key="3">
    <source>
        <dbReference type="EMBL" id="KCZ53383.1"/>
    </source>
</evidence>
<dbReference type="Proteomes" id="UP000027037">
    <property type="component" value="Unassembled WGS sequence"/>
</dbReference>
<dbReference type="Gene3D" id="3.20.20.140">
    <property type="entry name" value="Metal-dependent hydrolases"/>
    <property type="match status" value="1"/>
</dbReference>
<proteinExistence type="predicted"/>
<dbReference type="SUPFAM" id="SSF51338">
    <property type="entry name" value="Composite domain of metallo-dependent hydrolases"/>
    <property type="match status" value="1"/>
</dbReference>
<dbReference type="GO" id="GO:0016811">
    <property type="term" value="F:hydrolase activity, acting on carbon-nitrogen (but not peptide) bonds, in linear amides"/>
    <property type="evidence" value="ECO:0007669"/>
    <property type="project" value="InterPro"/>
</dbReference>
<dbReference type="Gene3D" id="3.30.1490.130">
    <property type="entry name" value="D-aminoacylase. Domain 3"/>
    <property type="match status" value="1"/>
</dbReference>
<dbReference type="EMBL" id="AWFF01000054">
    <property type="protein sequence ID" value="KCZ53383.1"/>
    <property type="molecule type" value="Genomic_DNA"/>
</dbReference>
<dbReference type="GO" id="GO:0016812">
    <property type="term" value="F:hydrolase activity, acting on carbon-nitrogen (but not peptide) bonds, in cyclic amides"/>
    <property type="evidence" value="ECO:0007669"/>
    <property type="project" value="TreeGrafter"/>
</dbReference>
<feature type="domain" description="Amidohydrolase 3" evidence="2">
    <location>
        <begin position="79"/>
        <end position="272"/>
    </location>
</feature>
<dbReference type="RefSeq" id="WP_051601522.1">
    <property type="nucleotide sequence ID" value="NZ_AWFF01000054.1"/>
</dbReference>
<comment type="caution">
    <text evidence="3">The sequence shown here is derived from an EMBL/GenBank/DDBJ whole genome shotgun (WGS) entry which is preliminary data.</text>
</comment>
<dbReference type="PANTHER" id="PTHR11647:SF1">
    <property type="entry name" value="COLLAPSIN RESPONSE MEDIATOR PROTEIN"/>
    <property type="match status" value="1"/>
</dbReference>
<dbReference type="InterPro" id="IPR011059">
    <property type="entry name" value="Metal-dep_hydrolase_composite"/>
</dbReference>
<dbReference type="PROSITE" id="PS51257">
    <property type="entry name" value="PROKAR_LIPOPROTEIN"/>
    <property type="match status" value="1"/>
</dbReference>
<dbReference type="InterPro" id="IPR050378">
    <property type="entry name" value="Metallo-dep_Hydrolases_sf"/>
</dbReference>
<dbReference type="InterPro" id="IPR013108">
    <property type="entry name" value="Amidohydro_3"/>
</dbReference>
<keyword evidence="4" id="KW-1185">Reference proteome</keyword>
<gene>
    <name evidence="3" type="ORF">HY29_03945</name>
</gene>
<dbReference type="PATRIC" id="fig|1280946.3.peg.2698"/>
<dbReference type="InterPro" id="IPR023100">
    <property type="entry name" value="D-aminoacylase_insert_dom_sf"/>
</dbReference>
<organism evidence="3 4">
    <name type="scientific">Hyphomonas beringensis</name>
    <dbReference type="NCBI Taxonomy" id="1280946"/>
    <lineage>
        <taxon>Bacteria</taxon>
        <taxon>Pseudomonadati</taxon>
        <taxon>Pseudomonadota</taxon>
        <taxon>Alphaproteobacteria</taxon>
        <taxon>Hyphomonadales</taxon>
        <taxon>Hyphomonadaceae</taxon>
        <taxon>Hyphomonas</taxon>
    </lineage>
</organism>
<feature type="signal peptide" evidence="1">
    <location>
        <begin position="1"/>
        <end position="19"/>
    </location>
</feature>
<protein>
    <recommendedName>
        <fullName evidence="2">Amidohydrolase 3 domain-containing protein</fullName>
    </recommendedName>
</protein>
<dbReference type="SUPFAM" id="SSF51556">
    <property type="entry name" value="Metallo-dependent hydrolases"/>
    <property type="match status" value="1"/>
</dbReference>
<keyword evidence="1" id="KW-0732">Signal</keyword>
<reference evidence="3 4" key="1">
    <citation type="journal article" date="2014" name="Antonie Van Leeuwenhoek">
        <title>Hyphomonas beringensis sp. nov. and Hyphomonas chukchiensis sp. nov., isolated from surface seawater of the Bering Sea and Chukchi Sea.</title>
        <authorList>
            <person name="Li C."/>
            <person name="Lai Q."/>
            <person name="Li G."/>
            <person name="Dong C."/>
            <person name="Wang J."/>
            <person name="Liao Y."/>
            <person name="Shao Z."/>
        </authorList>
    </citation>
    <scope>NUCLEOTIDE SEQUENCE [LARGE SCALE GENOMIC DNA]</scope>
    <source>
        <strain evidence="3 4">25B14_1</strain>
    </source>
</reference>
<evidence type="ECO:0000256" key="1">
    <source>
        <dbReference type="SAM" id="SignalP"/>
    </source>
</evidence>
<dbReference type="InterPro" id="IPR032466">
    <property type="entry name" value="Metal_Hydrolase"/>
</dbReference>
<evidence type="ECO:0000259" key="2">
    <source>
        <dbReference type="Pfam" id="PF07969"/>
    </source>
</evidence>
<dbReference type="PANTHER" id="PTHR11647">
    <property type="entry name" value="HYDRANTOINASE/DIHYDROPYRIMIDINASE FAMILY MEMBER"/>
    <property type="match status" value="1"/>
</dbReference>